<protein>
    <submittedName>
        <fullName evidence="1">Uncharacterized protein</fullName>
    </submittedName>
</protein>
<dbReference type="EMBL" id="HACG01011152">
    <property type="protein sequence ID" value="CEK58017.1"/>
    <property type="molecule type" value="Transcribed_RNA"/>
</dbReference>
<evidence type="ECO:0000313" key="1">
    <source>
        <dbReference type="EMBL" id="CEK58017.1"/>
    </source>
</evidence>
<dbReference type="AlphaFoldDB" id="A0A0B6YPG5"/>
<sequence length="114" mass="11806">LLVNSHQSHSISGIHLDHNSTQNISGFIDSNSAHLASIVSSDARHHITGLIIPGSGISVLSAVDSAALSEMVSAAARQDTITFVTSDSVHAMDLVSGDSVTANLTLVEDDVCDQ</sequence>
<accession>A0A0B6YPG5</accession>
<proteinExistence type="predicted"/>
<reference evidence="1" key="1">
    <citation type="submission" date="2014-12" db="EMBL/GenBank/DDBJ databases">
        <title>Insight into the proteome of Arion vulgaris.</title>
        <authorList>
            <person name="Aradska J."/>
            <person name="Bulat T."/>
            <person name="Smidak R."/>
            <person name="Sarate P."/>
            <person name="Gangsoo J."/>
            <person name="Sialana F."/>
            <person name="Bilban M."/>
            <person name="Lubec G."/>
        </authorList>
    </citation>
    <scope>NUCLEOTIDE SEQUENCE</scope>
    <source>
        <tissue evidence="1">Skin</tissue>
    </source>
</reference>
<feature type="non-terminal residue" evidence="1">
    <location>
        <position position="1"/>
    </location>
</feature>
<gene>
    <name evidence="1" type="primary">ORF31737</name>
</gene>
<name>A0A0B6YPG5_9EUPU</name>
<feature type="non-terminal residue" evidence="1">
    <location>
        <position position="114"/>
    </location>
</feature>
<organism evidence="1">
    <name type="scientific">Arion vulgaris</name>
    <dbReference type="NCBI Taxonomy" id="1028688"/>
    <lineage>
        <taxon>Eukaryota</taxon>
        <taxon>Metazoa</taxon>
        <taxon>Spiralia</taxon>
        <taxon>Lophotrochozoa</taxon>
        <taxon>Mollusca</taxon>
        <taxon>Gastropoda</taxon>
        <taxon>Heterobranchia</taxon>
        <taxon>Euthyneura</taxon>
        <taxon>Panpulmonata</taxon>
        <taxon>Eupulmonata</taxon>
        <taxon>Stylommatophora</taxon>
        <taxon>Helicina</taxon>
        <taxon>Arionoidea</taxon>
        <taxon>Arionidae</taxon>
        <taxon>Arion</taxon>
    </lineage>
</organism>